<dbReference type="Pfam" id="PF10017">
    <property type="entry name" value="Methyltransf_33"/>
    <property type="match status" value="1"/>
</dbReference>
<dbReference type="PANTHER" id="PTHR43397:SF1">
    <property type="entry name" value="ERGOTHIONEINE BIOSYNTHESIS PROTEIN 1"/>
    <property type="match status" value="1"/>
</dbReference>
<accession>A0A0F9JP11</accession>
<dbReference type="InterPro" id="IPR035094">
    <property type="entry name" value="EgtD"/>
</dbReference>
<evidence type="ECO:0000256" key="1">
    <source>
        <dbReference type="ARBA" id="ARBA00022603"/>
    </source>
</evidence>
<evidence type="ECO:0000256" key="2">
    <source>
        <dbReference type="ARBA" id="ARBA00022679"/>
    </source>
</evidence>
<reference evidence="4" key="1">
    <citation type="journal article" date="2015" name="Nature">
        <title>Complex archaea that bridge the gap between prokaryotes and eukaryotes.</title>
        <authorList>
            <person name="Spang A."/>
            <person name="Saw J.H."/>
            <person name="Jorgensen S.L."/>
            <person name="Zaremba-Niedzwiedzka K."/>
            <person name="Martijn J."/>
            <person name="Lind A.E."/>
            <person name="van Eijk R."/>
            <person name="Schleper C."/>
            <person name="Guy L."/>
            <person name="Ettema T.J."/>
        </authorList>
    </citation>
    <scope>NUCLEOTIDE SEQUENCE</scope>
</reference>
<dbReference type="GO" id="GO:0008168">
    <property type="term" value="F:methyltransferase activity"/>
    <property type="evidence" value="ECO:0007669"/>
    <property type="project" value="UniProtKB-KW"/>
</dbReference>
<dbReference type="AlphaFoldDB" id="A0A0F9JP11"/>
<proteinExistence type="predicted"/>
<evidence type="ECO:0000259" key="3">
    <source>
        <dbReference type="Pfam" id="PF10017"/>
    </source>
</evidence>
<dbReference type="SUPFAM" id="SSF53335">
    <property type="entry name" value="S-adenosyl-L-methionine-dependent methyltransferases"/>
    <property type="match status" value="1"/>
</dbReference>
<dbReference type="Gene3D" id="3.40.50.150">
    <property type="entry name" value="Vaccinia Virus protein VP39"/>
    <property type="match status" value="1"/>
</dbReference>
<organism evidence="4">
    <name type="scientific">marine sediment metagenome</name>
    <dbReference type="NCBI Taxonomy" id="412755"/>
    <lineage>
        <taxon>unclassified sequences</taxon>
        <taxon>metagenomes</taxon>
        <taxon>ecological metagenomes</taxon>
    </lineage>
</organism>
<dbReference type="InterPro" id="IPR051128">
    <property type="entry name" value="EgtD_Methyltrsf_superfamily"/>
</dbReference>
<dbReference type="GO" id="GO:0032259">
    <property type="term" value="P:methylation"/>
    <property type="evidence" value="ECO:0007669"/>
    <property type="project" value="UniProtKB-KW"/>
</dbReference>
<keyword evidence="2" id="KW-0808">Transferase</keyword>
<dbReference type="PANTHER" id="PTHR43397">
    <property type="entry name" value="ERGOTHIONEINE BIOSYNTHESIS PROTEIN 1"/>
    <property type="match status" value="1"/>
</dbReference>
<dbReference type="InterPro" id="IPR019257">
    <property type="entry name" value="MeTrfase_dom"/>
</dbReference>
<dbReference type="NCBIfam" id="TIGR03438">
    <property type="entry name" value="egtD_ergothio"/>
    <property type="match status" value="1"/>
</dbReference>
<sequence length="329" mass="37477">MNYTILRSVNGGGQKELQEFASDVLTGLSQRVKSIPSKYFYDERGSELFRKIMDLPEYYLTNSEMEILKTHGEKICEVVCKKGMNVVELGAGDGLKTRILLEQLLDRDISFSYNPIDISESAVRGLSEDLLKSLPKVQVHGIVAEYFDGIRWLSDREHCGSLVLFLGSNIGNFHPAGTENFLSSLWNAMDEGDHLLIGFDLKKDSKVVSAAYDDPTGVTEEFNFNLLRRINNELGGEFDPDGFVFNSIWNPREGAIQSFLVSTRRQSVHIRELNRTFEFGRWEPIHTESSYKFTPEMISHLARRIGFEVVGDFTDSKGYFMNSLWRVIK</sequence>
<keyword evidence="1" id="KW-0489">Methyltransferase</keyword>
<dbReference type="InterPro" id="IPR017804">
    <property type="entry name" value="MeTrfase_EgtD-like"/>
</dbReference>
<protein>
    <recommendedName>
        <fullName evidence="3">Histidine-specific methyltransferase SAM-dependent domain-containing protein</fullName>
    </recommendedName>
</protein>
<name>A0A0F9JP11_9ZZZZ</name>
<dbReference type="EMBL" id="LAZR01017374">
    <property type="protein sequence ID" value="KKM00688.1"/>
    <property type="molecule type" value="Genomic_DNA"/>
</dbReference>
<comment type="caution">
    <text evidence="4">The sequence shown here is derived from an EMBL/GenBank/DDBJ whole genome shotgun (WGS) entry which is preliminary data.</text>
</comment>
<evidence type="ECO:0000313" key="4">
    <source>
        <dbReference type="EMBL" id="KKM00688.1"/>
    </source>
</evidence>
<feature type="domain" description="Histidine-specific methyltransferase SAM-dependent" evidence="3">
    <location>
        <begin position="20"/>
        <end position="326"/>
    </location>
</feature>
<dbReference type="InterPro" id="IPR029063">
    <property type="entry name" value="SAM-dependent_MTases_sf"/>
</dbReference>
<dbReference type="PIRSF" id="PIRSF018005">
    <property type="entry name" value="UCP018005"/>
    <property type="match status" value="1"/>
</dbReference>
<gene>
    <name evidence="4" type="ORF">LCGC14_1801920</name>
</gene>